<evidence type="ECO:0000313" key="2">
    <source>
        <dbReference type="Proteomes" id="UP000019486"/>
    </source>
</evidence>
<gene>
    <name evidence="1" type="ORF">N825_32710</name>
</gene>
<protein>
    <submittedName>
        <fullName evidence="1">Uncharacterized protein</fullName>
    </submittedName>
</protein>
<dbReference type="AlphaFoldDB" id="W9H3D2"/>
<keyword evidence="2" id="KW-1185">Reference proteome</keyword>
<name>W9H3D2_9PROT</name>
<evidence type="ECO:0000313" key="1">
    <source>
        <dbReference type="EMBL" id="EWY40690.1"/>
    </source>
</evidence>
<accession>W9H3D2</accession>
<dbReference type="Proteomes" id="UP000019486">
    <property type="component" value="Unassembled WGS sequence"/>
</dbReference>
<sequence length="206" mass="21582">MTVMVLKDAAQGIAAVPEEMKAIRYLDCLRSSLAGSVGVSARTIPDKYLDAGMTPQPDCQSRGLAVGQQVDDAVAFQIAQDRAVALAFAPSPVIDVENTDFRHWIGNCLADAARQRRGADRDCHPARQARSGIAAQCQCHGMVQGAKTIGVASPGPGYGIGTFGKGPLAADEVYIAEAADAHQKNKLTSQTENVAEAAPVVAVNPR</sequence>
<reference evidence="1 2" key="1">
    <citation type="submission" date="2013-08" db="EMBL/GenBank/DDBJ databases">
        <title>The genome sequence of Skermanella stibiiresistens.</title>
        <authorList>
            <person name="Zhu W."/>
            <person name="Wang G."/>
        </authorList>
    </citation>
    <scope>NUCLEOTIDE SEQUENCE [LARGE SCALE GENOMIC DNA]</scope>
    <source>
        <strain evidence="1 2">SB22</strain>
    </source>
</reference>
<comment type="caution">
    <text evidence="1">The sequence shown here is derived from an EMBL/GenBank/DDBJ whole genome shotgun (WGS) entry which is preliminary data.</text>
</comment>
<proteinExistence type="predicted"/>
<dbReference type="EMBL" id="AVFL01000006">
    <property type="protein sequence ID" value="EWY40690.1"/>
    <property type="molecule type" value="Genomic_DNA"/>
</dbReference>
<organism evidence="1 2">
    <name type="scientific">Skermanella stibiiresistens SB22</name>
    <dbReference type="NCBI Taxonomy" id="1385369"/>
    <lineage>
        <taxon>Bacteria</taxon>
        <taxon>Pseudomonadati</taxon>
        <taxon>Pseudomonadota</taxon>
        <taxon>Alphaproteobacteria</taxon>
        <taxon>Rhodospirillales</taxon>
        <taxon>Azospirillaceae</taxon>
        <taxon>Skermanella</taxon>
    </lineage>
</organism>